<dbReference type="VEuPathDB" id="FungiDB:FOMG_02447"/>
<gene>
    <name evidence="1" type="ORF">BFJ68_g10788</name>
</gene>
<dbReference type="Proteomes" id="UP000285860">
    <property type="component" value="Unassembled WGS sequence"/>
</dbReference>
<protein>
    <submittedName>
        <fullName evidence="1">Uncharacterized protein</fullName>
    </submittedName>
</protein>
<sequence length="136" mass="14864">MGLPTNCLFCPEDHKTNIWWASPGARATDPKDYYYGFLGLTNLKLVPDYASNISVGLVCQKFMNKYLTSTLDQTDRPVGGPLGLLMFAGVGYGWDADPDMPSWGPNFPGQAQAKTSSRGDSDAIIALDKRGFDCIF</sequence>
<dbReference type="VEuPathDB" id="FungiDB:FOZG_02364"/>
<evidence type="ECO:0000313" key="2">
    <source>
        <dbReference type="Proteomes" id="UP000285860"/>
    </source>
</evidence>
<dbReference type="VEuPathDB" id="FungiDB:FOXG_18866"/>
<reference evidence="1 2" key="1">
    <citation type="journal article" date="2018" name="Sci. Rep.">
        <title>Characterisation of pathogen-specific regions and novel effector candidates in Fusarium oxysporum f. sp. cepae.</title>
        <authorList>
            <person name="Armitage A.D."/>
            <person name="Taylor A."/>
            <person name="Sobczyk M.K."/>
            <person name="Baxter L."/>
            <person name="Greenfield B.P."/>
            <person name="Bates H.J."/>
            <person name="Wilson F."/>
            <person name="Jackson A.C."/>
            <person name="Ott S."/>
            <person name="Harrison R.J."/>
            <person name="Clarkson J.P."/>
        </authorList>
    </citation>
    <scope>NUCLEOTIDE SEQUENCE [LARGE SCALE GENOMIC DNA]</scope>
    <source>
        <strain evidence="1 2">Fo_A28</strain>
    </source>
</reference>
<accession>A0A420NG28</accession>
<dbReference type="AlphaFoldDB" id="A0A420NG28"/>
<comment type="caution">
    <text evidence="1">The sequence shown here is derived from an EMBL/GenBank/DDBJ whole genome shotgun (WGS) entry which is preliminary data.</text>
</comment>
<evidence type="ECO:0000313" key="1">
    <source>
        <dbReference type="EMBL" id="RKL05299.1"/>
    </source>
</evidence>
<proteinExistence type="predicted"/>
<organism evidence="1 2">
    <name type="scientific">Fusarium oxysporum</name>
    <name type="common">Fusarium vascular wilt</name>
    <dbReference type="NCBI Taxonomy" id="5507"/>
    <lineage>
        <taxon>Eukaryota</taxon>
        <taxon>Fungi</taxon>
        <taxon>Dikarya</taxon>
        <taxon>Ascomycota</taxon>
        <taxon>Pezizomycotina</taxon>
        <taxon>Sordariomycetes</taxon>
        <taxon>Hypocreomycetidae</taxon>
        <taxon>Hypocreales</taxon>
        <taxon>Nectriaceae</taxon>
        <taxon>Fusarium</taxon>
        <taxon>Fusarium oxysporum species complex</taxon>
    </lineage>
</organism>
<dbReference type="EMBL" id="MRCY01000059">
    <property type="protein sequence ID" value="RKL05299.1"/>
    <property type="molecule type" value="Genomic_DNA"/>
</dbReference>
<name>A0A420NG28_FUSOX</name>